<gene>
    <name evidence="2" type="ORF">H8698_07645</name>
</gene>
<keyword evidence="1" id="KW-1133">Transmembrane helix</keyword>
<name>A0A926DNB4_9FIRM</name>
<dbReference type="Proteomes" id="UP000611762">
    <property type="component" value="Unassembled WGS sequence"/>
</dbReference>
<dbReference type="EMBL" id="JACRSU010000002">
    <property type="protein sequence ID" value="MBC8540849.1"/>
    <property type="molecule type" value="Genomic_DNA"/>
</dbReference>
<keyword evidence="1" id="KW-0472">Membrane</keyword>
<comment type="caution">
    <text evidence="2">The sequence shown here is derived from an EMBL/GenBank/DDBJ whole genome shotgun (WGS) entry which is preliminary data.</text>
</comment>
<evidence type="ECO:0000256" key="1">
    <source>
        <dbReference type="SAM" id="Phobius"/>
    </source>
</evidence>
<proteinExistence type="predicted"/>
<accession>A0A926DNB4</accession>
<sequence>MEAITELFRLDILSVFTGLFLILSAIIAMTTIIGKFSEIIGKPVKWIKKKNEDHELLITTAQNLNELQKKHEDDVKQSIIHDEKIERKIEDLTCMFVDKEIDDLRWEIINTADKITNGRTISRECYRHCLKTYDKYEKIIETNRLTNSEVDMSIEIIRKSYLEQDY</sequence>
<feature type="transmembrane region" description="Helical" evidence="1">
    <location>
        <begin position="12"/>
        <end position="33"/>
    </location>
</feature>
<protein>
    <submittedName>
        <fullName evidence="2">Uncharacterized protein</fullName>
    </submittedName>
</protein>
<keyword evidence="3" id="KW-1185">Reference proteome</keyword>
<evidence type="ECO:0000313" key="3">
    <source>
        <dbReference type="Proteomes" id="UP000611762"/>
    </source>
</evidence>
<keyword evidence="1" id="KW-0812">Transmembrane</keyword>
<dbReference type="AlphaFoldDB" id="A0A926DNB4"/>
<organism evidence="2 3">
    <name type="scientific">Congzhengia minquanensis</name>
    <dbReference type="NCBI Taxonomy" id="2763657"/>
    <lineage>
        <taxon>Bacteria</taxon>
        <taxon>Bacillati</taxon>
        <taxon>Bacillota</taxon>
        <taxon>Clostridia</taxon>
        <taxon>Eubacteriales</taxon>
        <taxon>Oscillospiraceae</taxon>
        <taxon>Congzhengia</taxon>
    </lineage>
</organism>
<evidence type="ECO:0000313" key="2">
    <source>
        <dbReference type="EMBL" id="MBC8540849.1"/>
    </source>
</evidence>
<reference evidence="2" key="1">
    <citation type="submission" date="2020-08" db="EMBL/GenBank/DDBJ databases">
        <title>Genome public.</title>
        <authorList>
            <person name="Liu C."/>
            <person name="Sun Q."/>
        </authorList>
    </citation>
    <scope>NUCLEOTIDE SEQUENCE</scope>
    <source>
        <strain evidence="2">H8</strain>
    </source>
</reference>
<dbReference type="RefSeq" id="WP_249312026.1">
    <property type="nucleotide sequence ID" value="NZ_JACRSU010000002.1"/>
</dbReference>